<evidence type="ECO:0000313" key="3">
    <source>
        <dbReference type="Proteomes" id="UP001500889"/>
    </source>
</evidence>
<organism evidence="2 3">
    <name type="scientific">Drosophila madeirensis</name>
    <name type="common">Fruit fly</name>
    <dbReference type="NCBI Taxonomy" id="30013"/>
    <lineage>
        <taxon>Eukaryota</taxon>
        <taxon>Metazoa</taxon>
        <taxon>Ecdysozoa</taxon>
        <taxon>Arthropoda</taxon>
        <taxon>Hexapoda</taxon>
        <taxon>Insecta</taxon>
        <taxon>Pterygota</taxon>
        <taxon>Neoptera</taxon>
        <taxon>Endopterygota</taxon>
        <taxon>Diptera</taxon>
        <taxon>Brachycera</taxon>
        <taxon>Muscomorpha</taxon>
        <taxon>Ephydroidea</taxon>
        <taxon>Drosophilidae</taxon>
        <taxon>Drosophila</taxon>
        <taxon>Sophophora</taxon>
    </lineage>
</organism>
<feature type="chain" id="PRO_5043930681" evidence="1">
    <location>
        <begin position="32"/>
        <end position="141"/>
    </location>
</feature>
<reference evidence="2 3" key="1">
    <citation type="submission" date="2024-02" db="EMBL/GenBank/DDBJ databases">
        <title>A chromosome-level genome assembly of Drosophila madeirensis, a fruit fly species endemic to Madeira island.</title>
        <authorList>
            <person name="Tomihara K."/>
            <person name="Llopart A."/>
            <person name="Yamamoto D."/>
        </authorList>
    </citation>
    <scope>NUCLEOTIDE SEQUENCE [LARGE SCALE GENOMIC DNA]</scope>
    <source>
        <strain evidence="2 3">RF1</strain>
    </source>
</reference>
<name>A0AAU9FP42_DROMD</name>
<protein>
    <submittedName>
        <fullName evidence="2">Prominin-like protein</fullName>
    </submittedName>
</protein>
<keyword evidence="3" id="KW-1185">Reference proteome</keyword>
<dbReference type="EMBL" id="AP029265">
    <property type="protein sequence ID" value="BFF97462.1"/>
    <property type="molecule type" value="Genomic_DNA"/>
</dbReference>
<evidence type="ECO:0000256" key="1">
    <source>
        <dbReference type="SAM" id="SignalP"/>
    </source>
</evidence>
<proteinExistence type="predicted"/>
<feature type="signal peptide" evidence="1">
    <location>
        <begin position="1"/>
        <end position="31"/>
    </location>
</feature>
<accession>A0AAU9FP42</accession>
<keyword evidence="1" id="KW-0732">Signal</keyword>
<dbReference type="AlphaFoldDB" id="A0AAU9FP42"/>
<evidence type="ECO:0000313" key="2">
    <source>
        <dbReference type="EMBL" id="BFF97462.1"/>
    </source>
</evidence>
<sequence length="141" mass="15738">MTPPVPHRRTKRDHGPLYVLVLASLLMLALAQVPDGNVEYDPRGPRAATTQALANDTGTGTGTPSWWRAGYEGDGTTHEQLGQLHWPPVVYTRFEGHPNYSRDLSSPTKSVDFIYNFTHSLFELVFTDDPVLPQSEYQIAD</sequence>
<gene>
    <name evidence="2" type="ORF">DMAD_05869</name>
</gene>
<dbReference type="Proteomes" id="UP001500889">
    <property type="component" value="Chromosome J"/>
</dbReference>